<dbReference type="InterPro" id="IPR019734">
    <property type="entry name" value="TPR_rpt"/>
</dbReference>
<feature type="compositionally biased region" description="Basic and acidic residues" evidence="1">
    <location>
        <begin position="46"/>
        <end position="60"/>
    </location>
</feature>
<dbReference type="RefSeq" id="WP_380122876.1">
    <property type="nucleotide sequence ID" value="NZ_JBHSIU010000054.1"/>
</dbReference>
<dbReference type="EMBL" id="JBHSIU010000054">
    <property type="protein sequence ID" value="MFC5003681.1"/>
    <property type="molecule type" value="Genomic_DNA"/>
</dbReference>
<keyword evidence="2" id="KW-0547">Nucleotide-binding</keyword>
<dbReference type="Pfam" id="PF13374">
    <property type="entry name" value="TPR_10"/>
    <property type="match status" value="1"/>
</dbReference>
<reference evidence="3" key="1">
    <citation type="journal article" date="2019" name="Int. J. Syst. Evol. Microbiol.">
        <title>The Global Catalogue of Microorganisms (GCM) 10K type strain sequencing project: providing services to taxonomists for standard genome sequencing and annotation.</title>
        <authorList>
            <consortium name="The Broad Institute Genomics Platform"/>
            <consortium name="The Broad Institute Genome Sequencing Center for Infectious Disease"/>
            <person name="Wu L."/>
            <person name="Ma J."/>
        </authorList>
    </citation>
    <scope>NUCLEOTIDE SEQUENCE [LARGE SCALE GENOMIC DNA]</scope>
    <source>
        <strain evidence="3">CGMCC 4.7152</strain>
    </source>
</reference>
<dbReference type="InterPro" id="IPR027417">
    <property type="entry name" value="P-loop_NTPase"/>
</dbReference>
<keyword evidence="2" id="KW-0067">ATP-binding</keyword>
<dbReference type="Gene3D" id="1.25.40.10">
    <property type="entry name" value="Tetratricopeptide repeat domain"/>
    <property type="match status" value="2"/>
</dbReference>
<evidence type="ECO:0000313" key="2">
    <source>
        <dbReference type="EMBL" id="MFC5003681.1"/>
    </source>
</evidence>
<dbReference type="GO" id="GO:0005524">
    <property type="term" value="F:ATP binding"/>
    <property type="evidence" value="ECO:0007669"/>
    <property type="project" value="UniProtKB-KW"/>
</dbReference>
<keyword evidence="3" id="KW-1185">Reference proteome</keyword>
<dbReference type="PANTHER" id="PTHR47691">
    <property type="entry name" value="REGULATOR-RELATED"/>
    <property type="match status" value="1"/>
</dbReference>
<dbReference type="PRINTS" id="PR00364">
    <property type="entry name" value="DISEASERSIST"/>
</dbReference>
<proteinExistence type="predicted"/>
<dbReference type="InterPro" id="IPR011990">
    <property type="entry name" value="TPR-like_helical_dom_sf"/>
</dbReference>
<name>A0ABV9W7H0_9ACTN</name>
<comment type="caution">
    <text evidence="2">The sequence shown here is derived from an EMBL/GenBank/DDBJ whole genome shotgun (WGS) entry which is preliminary data.</text>
</comment>
<dbReference type="Proteomes" id="UP001595912">
    <property type="component" value="Unassembled WGS sequence"/>
</dbReference>
<dbReference type="Gene3D" id="3.40.50.300">
    <property type="entry name" value="P-loop containing nucleotide triphosphate hydrolases"/>
    <property type="match status" value="1"/>
</dbReference>
<dbReference type="PANTHER" id="PTHR47691:SF3">
    <property type="entry name" value="HTH-TYPE TRANSCRIPTIONAL REGULATOR RV0890C-RELATED"/>
    <property type="match status" value="1"/>
</dbReference>
<feature type="region of interest" description="Disordered" evidence="1">
    <location>
        <begin position="744"/>
        <end position="765"/>
    </location>
</feature>
<dbReference type="SUPFAM" id="SSF52540">
    <property type="entry name" value="P-loop containing nucleoside triphosphate hydrolases"/>
    <property type="match status" value="1"/>
</dbReference>
<dbReference type="Pfam" id="PF13424">
    <property type="entry name" value="TPR_12"/>
    <property type="match status" value="2"/>
</dbReference>
<organism evidence="2 3">
    <name type="scientific">Dactylosporangium cerinum</name>
    <dbReference type="NCBI Taxonomy" id="1434730"/>
    <lineage>
        <taxon>Bacteria</taxon>
        <taxon>Bacillati</taxon>
        <taxon>Actinomycetota</taxon>
        <taxon>Actinomycetes</taxon>
        <taxon>Micromonosporales</taxon>
        <taxon>Micromonosporaceae</taxon>
        <taxon>Dactylosporangium</taxon>
    </lineage>
</organism>
<dbReference type="SMART" id="SM00028">
    <property type="entry name" value="TPR"/>
    <property type="match status" value="5"/>
</dbReference>
<accession>A0ABV9W7H0</accession>
<evidence type="ECO:0000256" key="1">
    <source>
        <dbReference type="SAM" id="MobiDB-lite"/>
    </source>
</evidence>
<evidence type="ECO:0000313" key="3">
    <source>
        <dbReference type="Proteomes" id="UP001595912"/>
    </source>
</evidence>
<sequence length="765" mass="82613">MDDTGWSHTAVAEYFTGKTLPPTDRFDVLVDLLGAGPAERGALATARDRVHEQRRDESRPPEPPATSGGALVPRQLPPAVHQFSGRCPELAELTDLVARTSATGPVTVTITGTAGIGKTALALHWAHRMAGRYPDGQLYLDLRGFDPSAAAMPAGEALSQLIDAIGVPPQRIPPDLAARAALPRTALAGRRMLIVLDNARDSAQTRPLLPGTPGCLVVVTSRNQLPGLVAATGAHPVTLDLLRPNEATELLLRRVGAHRAQVEPAAVDDIVARCVGLPLALALVAARAATRPRATLASLATELRDARTPLDALDIDEPDGAVRSVFWWSYRALRPAAARLFRLLGLHPGGSVSVWTAAGLAGLPVAGTQPLLAELVRANLLTEHTGGRYRLHDLLRAYATERAAAEEPDGQRAAAVHRMLEHYLHTAHHADVLLGAQREELVLDRREPEVEPVANRRAALEWFTTEQPVLLHAVPLAVAAGLDATATRLAWTLTTFLDWRGHWTALVEVQQAALAAAERIGDLAFQAHARRGLARAYTRTGRYAAAHRHLAAALELTRRCGDPVGQGQVHLSIALVLEREGRHTEALDHARHGFEAFGTVDNGRWKARALNVVGWYHALLGDHARALTSCRAALDLLQDFETLADHVYTWDSIGFALCHLNQFDEAIAAYREALRRGRDLGDRHVEAMILDHLGDAHRAAGAVDEARAVWQRAAGLLDELHLPDDLQQVHARLASIGPPPVAATRLTLDNLTGPRQSDCPRSTAR</sequence>
<gene>
    <name evidence="2" type="ORF">ACFPIJ_38395</name>
</gene>
<protein>
    <submittedName>
        <fullName evidence="2">ATP-binding protein</fullName>
    </submittedName>
</protein>
<dbReference type="SUPFAM" id="SSF48452">
    <property type="entry name" value="TPR-like"/>
    <property type="match status" value="2"/>
</dbReference>
<feature type="region of interest" description="Disordered" evidence="1">
    <location>
        <begin position="41"/>
        <end position="73"/>
    </location>
</feature>